<dbReference type="SUPFAM" id="SSF81338">
    <property type="entry name" value="Aquaporin-like"/>
    <property type="match status" value="1"/>
</dbReference>
<evidence type="ECO:0000313" key="9">
    <source>
        <dbReference type="EMBL" id="CAD9319404.1"/>
    </source>
</evidence>
<feature type="transmembrane region" description="Helical" evidence="8">
    <location>
        <begin position="220"/>
        <end position="241"/>
    </location>
</feature>
<gene>
    <name evidence="9" type="ORF">DBRI1063_LOCUS5395</name>
</gene>
<dbReference type="PANTHER" id="PTHR43829">
    <property type="entry name" value="AQUAPORIN OR AQUAGLYCEROPORIN RELATED"/>
    <property type="match status" value="1"/>
</dbReference>
<evidence type="ECO:0000256" key="4">
    <source>
        <dbReference type="ARBA" id="ARBA00022692"/>
    </source>
</evidence>
<evidence type="ECO:0000256" key="7">
    <source>
        <dbReference type="RuleBase" id="RU000477"/>
    </source>
</evidence>
<comment type="subcellular location">
    <subcellularLocation>
        <location evidence="1">Membrane</location>
        <topology evidence="1">Multi-pass membrane protein</topology>
    </subcellularLocation>
</comment>
<dbReference type="EMBL" id="HBGN01008424">
    <property type="protein sequence ID" value="CAD9319404.1"/>
    <property type="molecule type" value="Transcribed_RNA"/>
</dbReference>
<reference evidence="9" key="1">
    <citation type="submission" date="2021-01" db="EMBL/GenBank/DDBJ databases">
        <authorList>
            <person name="Corre E."/>
            <person name="Pelletier E."/>
            <person name="Niang G."/>
            <person name="Scheremetjew M."/>
            <person name="Finn R."/>
            <person name="Kale V."/>
            <person name="Holt S."/>
            <person name="Cochrane G."/>
            <person name="Meng A."/>
            <person name="Brown T."/>
            <person name="Cohen L."/>
        </authorList>
    </citation>
    <scope>NUCLEOTIDE SEQUENCE</scope>
    <source>
        <strain evidence="9">Pop2</strain>
    </source>
</reference>
<organism evidence="9">
    <name type="scientific">Ditylum brightwellii</name>
    <dbReference type="NCBI Taxonomy" id="49249"/>
    <lineage>
        <taxon>Eukaryota</taxon>
        <taxon>Sar</taxon>
        <taxon>Stramenopiles</taxon>
        <taxon>Ochrophyta</taxon>
        <taxon>Bacillariophyta</taxon>
        <taxon>Mediophyceae</taxon>
        <taxon>Lithodesmiophycidae</taxon>
        <taxon>Lithodesmiales</taxon>
        <taxon>Lithodesmiaceae</taxon>
        <taxon>Ditylum</taxon>
    </lineage>
</organism>
<dbReference type="AlphaFoldDB" id="A0A7S1YUH8"/>
<dbReference type="InterPro" id="IPR000425">
    <property type="entry name" value="MIP"/>
</dbReference>
<keyword evidence="6 8" id="KW-0472">Membrane</keyword>
<feature type="transmembrane region" description="Helical" evidence="8">
    <location>
        <begin position="111"/>
        <end position="129"/>
    </location>
</feature>
<keyword evidence="5 8" id="KW-1133">Transmembrane helix</keyword>
<sequence length="330" mass="33623">MANMIRSRLLTCNRNRWTAVGMVGGVGSFIGWTQPTTTDVVFCEEKEPTISSLLEQNEKNATSKILATSNAEPPTYSLLQQMAAEAIGTGIIVSGGCGAVCASKFGGTPLSLMHIATAFGVSVALAVYATRDVSGAHLKPAVTASLAWHHPESCPNPLQYMVAQFGGATIAGGINYAMYSKGIDALHIAEKVSRGTTAASSGLFNGAFHMIPNNALVKTLGGALAVEVGLTTGLAFGIYALTDPAKSVPAGAQPALVGATVAALVVPGAPLTGCGMNPARDLGPRLIAATLGGLGKAALHPSWWVYSIGPVIGAIAGGYVYQAALTVAEK</sequence>
<feature type="transmembrane region" description="Helical" evidence="8">
    <location>
        <begin position="303"/>
        <end position="321"/>
    </location>
</feature>
<comment type="similarity">
    <text evidence="2 7">Belongs to the MIP/aquaporin (TC 1.A.8) family.</text>
</comment>
<dbReference type="GO" id="GO:0015254">
    <property type="term" value="F:glycerol channel activity"/>
    <property type="evidence" value="ECO:0007669"/>
    <property type="project" value="TreeGrafter"/>
</dbReference>
<evidence type="ECO:0008006" key="10">
    <source>
        <dbReference type="Google" id="ProtNLM"/>
    </source>
</evidence>
<dbReference type="PANTHER" id="PTHR43829:SF9">
    <property type="entry name" value="AQUAPORIN-9"/>
    <property type="match status" value="1"/>
</dbReference>
<evidence type="ECO:0000256" key="2">
    <source>
        <dbReference type="ARBA" id="ARBA00006175"/>
    </source>
</evidence>
<dbReference type="GO" id="GO:0005886">
    <property type="term" value="C:plasma membrane"/>
    <property type="evidence" value="ECO:0007669"/>
    <property type="project" value="TreeGrafter"/>
</dbReference>
<dbReference type="InterPro" id="IPR050363">
    <property type="entry name" value="MIP/Aquaporin"/>
</dbReference>
<evidence type="ECO:0000256" key="6">
    <source>
        <dbReference type="ARBA" id="ARBA00023136"/>
    </source>
</evidence>
<dbReference type="Pfam" id="PF00230">
    <property type="entry name" value="MIP"/>
    <property type="match status" value="1"/>
</dbReference>
<keyword evidence="4 7" id="KW-0812">Transmembrane</keyword>
<dbReference type="Gene3D" id="1.20.1080.10">
    <property type="entry name" value="Glycerol uptake facilitator protein"/>
    <property type="match status" value="1"/>
</dbReference>
<name>A0A7S1YUH8_9STRA</name>
<evidence type="ECO:0000256" key="8">
    <source>
        <dbReference type="SAM" id="Phobius"/>
    </source>
</evidence>
<dbReference type="InterPro" id="IPR023271">
    <property type="entry name" value="Aquaporin-like"/>
</dbReference>
<accession>A0A7S1YUH8</accession>
<keyword evidence="3 7" id="KW-0813">Transport</keyword>
<evidence type="ECO:0000256" key="1">
    <source>
        <dbReference type="ARBA" id="ARBA00004141"/>
    </source>
</evidence>
<proteinExistence type="inferred from homology"/>
<dbReference type="PRINTS" id="PR00783">
    <property type="entry name" value="MINTRINSICP"/>
</dbReference>
<evidence type="ECO:0000256" key="5">
    <source>
        <dbReference type="ARBA" id="ARBA00022989"/>
    </source>
</evidence>
<protein>
    <recommendedName>
        <fullName evidence="10">Aquaporin</fullName>
    </recommendedName>
</protein>
<evidence type="ECO:0000256" key="3">
    <source>
        <dbReference type="ARBA" id="ARBA00022448"/>
    </source>
</evidence>